<evidence type="ECO:0000313" key="3">
    <source>
        <dbReference type="EMBL" id="AXK34994.1"/>
    </source>
</evidence>
<evidence type="ECO:0000256" key="1">
    <source>
        <dbReference type="ARBA" id="ARBA00022448"/>
    </source>
</evidence>
<organism evidence="3 4">
    <name type="scientific">Streptomyces armeniacus</name>
    <dbReference type="NCBI Taxonomy" id="83291"/>
    <lineage>
        <taxon>Bacteria</taxon>
        <taxon>Bacillati</taxon>
        <taxon>Actinomycetota</taxon>
        <taxon>Actinomycetes</taxon>
        <taxon>Kitasatosporales</taxon>
        <taxon>Streptomycetaceae</taxon>
        <taxon>Streptomyces</taxon>
    </lineage>
</organism>
<proteinExistence type="predicted"/>
<dbReference type="InterPro" id="IPR051313">
    <property type="entry name" value="Bact_iron-sidero_bind"/>
</dbReference>
<dbReference type="AlphaFoldDB" id="A0A345XTM8"/>
<protein>
    <submittedName>
        <fullName evidence="3">ABC transporter substrate-binding protein</fullName>
    </submittedName>
</protein>
<dbReference type="RefSeq" id="WP_208880853.1">
    <property type="nucleotide sequence ID" value="NZ_CP031320.1"/>
</dbReference>
<dbReference type="GO" id="GO:0030288">
    <property type="term" value="C:outer membrane-bounded periplasmic space"/>
    <property type="evidence" value="ECO:0007669"/>
    <property type="project" value="TreeGrafter"/>
</dbReference>
<reference evidence="3 4" key="1">
    <citation type="submission" date="2018-07" db="EMBL/GenBank/DDBJ databases">
        <title>Draft genome of the type strain Streptomyces armeniacus ATCC 15676.</title>
        <authorList>
            <person name="Labana P."/>
            <person name="Gosse J.T."/>
            <person name="Boddy C.N."/>
        </authorList>
    </citation>
    <scope>NUCLEOTIDE SEQUENCE [LARGE SCALE GENOMIC DNA]</scope>
    <source>
        <strain evidence="3 4">ATCC 15676</strain>
    </source>
</reference>
<dbReference type="PANTHER" id="PTHR30532">
    <property type="entry name" value="IRON III DICITRATE-BINDING PERIPLASMIC PROTEIN"/>
    <property type="match status" value="1"/>
</dbReference>
<gene>
    <name evidence="3" type="ORF">DVA86_22440</name>
</gene>
<dbReference type="Proteomes" id="UP000254425">
    <property type="component" value="Chromosome"/>
</dbReference>
<evidence type="ECO:0000256" key="2">
    <source>
        <dbReference type="ARBA" id="ARBA00022729"/>
    </source>
</evidence>
<sequence>MDTDSFWTFRDDRGREVTAPRRPRRIVAYVPAAAAALQHLGVTVAGIYGSPHDKDGLDPVKADGLSSADVAYLGAGTDLTAPAVLAAEPDLFVSVTYDGTRVYGVEPGVVEELEAAVPTVALAVGPGHRLLSVRDRFGELARALGTGGGHGGTGAADAEAEQLSASRLRTVARRAAHVRVLALSPADPERAHVARPGAWPDLQELAEAGLRLPDVEGPGANWATLGWDEVAALDPDVVLTDVRSNAVPVTELESVAGWRSVRTRAAVVPWNPELPCTSRAISDFLDAVARAVERKGRELAP</sequence>
<dbReference type="KEGG" id="sarm:DVA86_22440"/>
<dbReference type="Gene3D" id="3.40.50.1980">
    <property type="entry name" value="Nitrogenase molybdenum iron protein domain"/>
    <property type="match status" value="2"/>
</dbReference>
<dbReference type="EMBL" id="CP031320">
    <property type="protein sequence ID" value="AXK34994.1"/>
    <property type="molecule type" value="Genomic_DNA"/>
</dbReference>
<dbReference type="SUPFAM" id="SSF53807">
    <property type="entry name" value="Helical backbone' metal receptor"/>
    <property type="match status" value="1"/>
</dbReference>
<dbReference type="PANTHER" id="PTHR30532:SF24">
    <property type="entry name" value="FERRIC ENTEROBACTIN-BINDING PERIPLASMIC PROTEIN FEPB"/>
    <property type="match status" value="1"/>
</dbReference>
<accession>A0A345XTM8</accession>
<keyword evidence="1" id="KW-0813">Transport</keyword>
<evidence type="ECO:0000313" key="4">
    <source>
        <dbReference type="Proteomes" id="UP000254425"/>
    </source>
</evidence>
<keyword evidence="4" id="KW-1185">Reference proteome</keyword>
<name>A0A345XTM8_9ACTN</name>
<keyword evidence="2" id="KW-0732">Signal</keyword>